<dbReference type="EMBL" id="QYRT01000003">
    <property type="protein sequence ID" value="TIH40441.1"/>
    <property type="molecule type" value="Genomic_DNA"/>
</dbReference>
<dbReference type="Proteomes" id="UP000306192">
    <property type="component" value="Unassembled WGS sequence"/>
</dbReference>
<sequence>MSTFEDILRQIIREELVAVTGRNFQRDGLGQCPSAAAPFHDPTALLSVRQVAELLGTSLDYVYDVMKSGELRVIELGRGRSKRRVTRVDFEKFVTSRLAVV</sequence>
<evidence type="ECO:0000259" key="1">
    <source>
        <dbReference type="Pfam" id="PF12728"/>
    </source>
</evidence>
<proteinExistence type="predicted"/>
<protein>
    <submittedName>
        <fullName evidence="2">DNA-binding protein</fullName>
    </submittedName>
</protein>
<evidence type="ECO:0000313" key="2">
    <source>
        <dbReference type="EMBL" id="TIH40441.1"/>
    </source>
</evidence>
<dbReference type="NCBIfam" id="TIGR01764">
    <property type="entry name" value="excise"/>
    <property type="match status" value="1"/>
</dbReference>
<accession>A0A4T2CAR6</accession>
<keyword evidence="3" id="KW-1185">Reference proteome</keyword>
<dbReference type="Pfam" id="PF12728">
    <property type="entry name" value="HTH_17"/>
    <property type="match status" value="1"/>
</dbReference>
<gene>
    <name evidence="2" type="ORF">D4765_02540</name>
</gene>
<dbReference type="InterPro" id="IPR041657">
    <property type="entry name" value="HTH_17"/>
</dbReference>
<dbReference type="InterPro" id="IPR010093">
    <property type="entry name" value="SinI_DNA-bd"/>
</dbReference>
<keyword evidence="2" id="KW-0238">DNA-binding</keyword>
<reference evidence="2 3" key="1">
    <citation type="journal article" date="2019" name="Microorganisms">
        <title>Systematic Affiliation and Genome Analysis of Subtercola vilae DB165(T) with Particular Emphasis on Cold Adaptation of an Isolate from a High-Altitude Cold Volcano Lake.</title>
        <authorList>
            <person name="Villalobos A.S."/>
            <person name="Wiese J."/>
            <person name="Imhoff J.F."/>
            <person name="Dorador C."/>
            <person name="Keller A."/>
            <person name="Hentschel U."/>
        </authorList>
    </citation>
    <scope>NUCLEOTIDE SEQUENCE [LARGE SCALE GENOMIC DNA]</scope>
    <source>
        <strain evidence="2 3">DB165</strain>
    </source>
</reference>
<evidence type="ECO:0000313" key="3">
    <source>
        <dbReference type="Proteomes" id="UP000306192"/>
    </source>
</evidence>
<comment type="caution">
    <text evidence="2">The sequence shown here is derived from an EMBL/GenBank/DDBJ whole genome shotgun (WGS) entry which is preliminary data.</text>
</comment>
<dbReference type="GO" id="GO:0003677">
    <property type="term" value="F:DNA binding"/>
    <property type="evidence" value="ECO:0007669"/>
    <property type="project" value="UniProtKB-KW"/>
</dbReference>
<organism evidence="2 3">
    <name type="scientific">Subtercola vilae</name>
    <dbReference type="NCBI Taxonomy" id="2056433"/>
    <lineage>
        <taxon>Bacteria</taxon>
        <taxon>Bacillati</taxon>
        <taxon>Actinomycetota</taxon>
        <taxon>Actinomycetes</taxon>
        <taxon>Micrococcales</taxon>
        <taxon>Microbacteriaceae</taxon>
        <taxon>Subtercola</taxon>
    </lineage>
</organism>
<dbReference type="AlphaFoldDB" id="A0A4T2CAR6"/>
<name>A0A4T2CAR6_9MICO</name>
<feature type="domain" description="Helix-turn-helix" evidence="1">
    <location>
        <begin position="45"/>
        <end position="97"/>
    </location>
</feature>